<reference evidence="3" key="1">
    <citation type="journal article" date="2019" name="Int. J. Syst. Evol. Microbiol.">
        <title>The Global Catalogue of Microorganisms (GCM) 10K type strain sequencing project: providing services to taxonomists for standard genome sequencing and annotation.</title>
        <authorList>
            <consortium name="The Broad Institute Genomics Platform"/>
            <consortium name="The Broad Institute Genome Sequencing Center for Infectious Disease"/>
            <person name="Wu L."/>
            <person name="Ma J."/>
        </authorList>
    </citation>
    <scope>NUCLEOTIDE SEQUENCE [LARGE SCALE GENOMIC DNA]</scope>
    <source>
        <strain evidence="3">JCM 18015</strain>
    </source>
</reference>
<feature type="compositionally biased region" description="Basic and acidic residues" evidence="1">
    <location>
        <begin position="32"/>
        <end position="57"/>
    </location>
</feature>
<gene>
    <name evidence="2" type="ORF">GCM10023209_29840</name>
</gene>
<evidence type="ECO:0000256" key="1">
    <source>
        <dbReference type="SAM" id="MobiDB-lite"/>
    </source>
</evidence>
<keyword evidence="3" id="KW-1185">Reference proteome</keyword>
<dbReference type="EMBL" id="BAABHW010000005">
    <property type="protein sequence ID" value="GAA5078578.1"/>
    <property type="molecule type" value="Genomic_DNA"/>
</dbReference>
<organism evidence="2 3">
    <name type="scientific">[Roseibacterium] beibuensis</name>
    <dbReference type="NCBI Taxonomy" id="1193142"/>
    <lineage>
        <taxon>Bacteria</taxon>
        <taxon>Pseudomonadati</taxon>
        <taxon>Pseudomonadota</taxon>
        <taxon>Alphaproteobacteria</taxon>
        <taxon>Rhodobacterales</taxon>
        <taxon>Roseobacteraceae</taxon>
        <taxon>Roseicyclus</taxon>
    </lineage>
</organism>
<proteinExistence type="predicted"/>
<dbReference type="Proteomes" id="UP001499910">
    <property type="component" value="Unassembled WGS sequence"/>
</dbReference>
<comment type="caution">
    <text evidence="2">The sequence shown here is derived from an EMBL/GenBank/DDBJ whole genome shotgun (WGS) entry which is preliminary data.</text>
</comment>
<evidence type="ECO:0000313" key="3">
    <source>
        <dbReference type="Proteomes" id="UP001499910"/>
    </source>
</evidence>
<feature type="region of interest" description="Disordered" evidence="1">
    <location>
        <begin position="32"/>
        <end position="87"/>
    </location>
</feature>
<accession>A0ABP9LI03</accession>
<name>A0ABP9LI03_9RHOB</name>
<protein>
    <submittedName>
        <fullName evidence="2">Uncharacterized protein</fullName>
    </submittedName>
</protein>
<sequence>MRAVGRQVGVEEEALTQFLKRAWNPGFGWDRSRCREEARQDAGADGGGKEPDTHGELSHGGTFSESFYRTYGPKRPAGSTPADCACRRIRDRDFAGNTGKHHE</sequence>
<evidence type="ECO:0000313" key="2">
    <source>
        <dbReference type="EMBL" id="GAA5078578.1"/>
    </source>
</evidence>